<dbReference type="Pfam" id="PF01272">
    <property type="entry name" value="GreA_GreB"/>
    <property type="match status" value="1"/>
</dbReference>
<keyword evidence="3" id="KW-0808">Transferase</keyword>
<dbReference type="InterPro" id="IPR029462">
    <property type="entry name" value="Rnk_N"/>
</dbReference>
<dbReference type="GO" id="GO:0070063">
    <property type="term" value="F:RNA polymerase binding"/>
    <property type="evidence" value="ECO:0007669"/>
    <property type="project" value="InterPro"/>
</dbReference>
<dbReference type="InterPro" id="IPR023459">
    <property type="entry name" value="Tscrpt_elong_fac_GreA/B_fam"/>
</dbReference>
<dbReference type="InterPro" id="IPR001437">
    <property type="entry name" value="Tscrpt_elong_fac_GreA/B_C"/>
</dbReference>
<gene>
    <name evidence="3" type="ORF">MBSD_1332</name>
    <name evidence="4" type="ORF">MBSD_n1309</name>
</gene>
<evidence type="ECO:0000259" key="1">
    <source>
        <dbReference type="Pfam" id="PF01272"/>
    </source>
</evidence>
<dbReference type="SUPFAM" id="SSF54534">
    <property type="entry name" value="FKBP-like"/>
    <property type="match status" value="1"/>
</dbReference>
<keyword evidence="4" id="KW-0251">Elongation factor</keyword>
<keyword evidence="5" id="KW-1185">Reference proteome</keyword>
<evidence type="ECO:0000313" key="5">
    <source>
        <dbReference type="Proteomes" id="UP000253740"/>
    </source>
</evidence>
<dbReference type="HOGENOM" id="CLU_120358_1_1_6"/>
<dbReference type="NCBIfam" id="NF004396">
    <property type="entry name" value="PRK05753.1"/>
    <property type="match status" value="1"/>
</dbReference>
<dbReference type="InterPro" id="IPR036953">
    <property type="entry name" value="GreA/GreB_C_sf"/>
</dbReference>
<evidence type="ECO:0000313" key="3">
    <source>
        <dbReference type="EMBL" id="GAN44797.1"/>
    </source>
</evidence>
<dbReference type="GO" id="GO:0032784">
    <property type="term" value="P:regulation of DNA-templated transcription elongation"/>
    <property type="evidence" value="ECO:0007669"/>
    <property type="project" value="InterPro"/>
</dbReference>
<dbReference type="STRING" id="1475481.GCA_000953855_01327"/>
<dbReference type="GO" id="GO:0003677">
    <property type="term" value="F:DNA binding"/>
    <property type="evidence" value="ECO:0007669"/>
    <property type="project" value="InterPro"/>
</dbReference>
<name>A0A0K8QNL0_9GAMM</name>
<keyword evidence="4" id="KW-0648">Protein biosynthesis</keyword>
<evidence type="ECO:0000313" key="4">
    <source>
        <dbReference type="EMBL" id="GAP66007.1"/>
    </source>
</evidence>
<dbReference type="AlphaFoldDB" id="A0A0K8QNL0"/>
<accession>A0A0K8QNL0</accession>
<sequence length="138" mass="14555">MSAHAPAIVLSSLDADRLEQMLDTPPYRDAPGADALRAELERAQVVEPASLPADVVGMNTTAECVDDGSGQRHRLTLVYPRDADAAQGRVSVLAPVGSALLGLRVGQSIDWPAPGGRTLRLRVTAVHRQPEASGQASR</sequence>
<dbReference type="GO" id="GO:0006354">
    <property type="term" value="P:DNA-templated transcription elongation"/>
    <property type="evidence" value="ECO:0007669"/>
    <property type="project" value="TreeGrafter"/>
</dbReference>
<reference evidence="4" key="2">
    <citation type="submission" date="2015-08" db="EMBL/GenBank/DDBJ databases">
        <title>Complete DNA Sequence of Pseudomonas syringae pv. actinidiae, the Causal Agent of Kiwifruit Canker Disease.</title>
        <authorList>
            <person name="Rikkerink E.H.A."/>
            <person name="Fineran P.C."/>
        </authorList>
    </citation>
    <scope>NUCLEOTIDE SEQUENCE</scope>
    <source>
        <strain evidence="4">SkMP5</strain>
    </source>
</reference>
<evidence type="ECO:0000259" key="2">
    <source>
        <dbReference type="Pfam" id="PF14760"/>
    </source>
</evidence>
<dbReference type="OrthoDB" id="192847at2"/>
<dbReference type="GO" id="GO:0003746">
    <property type="term" value="F:translation elongation factor activity"/>
    <property type="evidence" value="ECO:0007669"/>
    <property type="project" value="UniProtKB-KW"/>
</dbReference>
<feature type="domain" description="Transcription elongation factor GreA/GreB C-terminal" evidence="1">
    <location>
        <begin position="52"/>
        <end position="127"/>
    </location>
</feature>
<reference evidence="3" key="1">
    <citation type="submission" date="2015-03" db="EMBL/GenBank/DDBJ databases">
        <title>Draft genome sequence of Mizugakiibacter sediminis skMP5.</title>
        <authorList>
            <person name="Watanabe T."/>
            <person name="Kojima H."/>
            <person name="Fukui M."/>
        </authorList>
    </citation>
    <scope>NUCLEOTIDE SEQUENCE</scope>
    <source>
        <strain evidence="3">SkMP5</strain>
    </source>
</reference>
<dbReference type="RefSeq" id="WP_062536312.1">
    <property type="nucleotide sequence ID" value="NZ_DF970183.1"/>
</dbReference>
<dbReference type="PANTHER" id="PTHR30437">
    <property type="entry name" value="TRANSCRIPTION ELONGATION FACTOR GREA"/>
    <property type="match status" value="1"/>
</dbReference>
<dbReference type="EMBL" id="DF970183">
    <property type="protein sequence ID" value="GAP66007.1"/>
    <property type="molecule type" value="Genomic_DNA"/>
</dbReference>
<proteinExistence type="predicted"/>
<dbReference type="PANTHER" id="PTHR30437:SF5">
    <property type="entry name" value="REGULATOR OF NUCLEOSIDE DIPHOSPHATE KINASE"/>
    <property type="match status" value="1"/>
</dbReference>
<dbReference type="Gene3D" id="3.10.50.30">
    <property type="entry name" value="Transcription elongation factor, GreA/GreB, C-terminal domain"/>
    <property type="match status" value="1"/>
</dbReference>
<dbReference type="Proteomes" id="UP000253740">
    <property type="component" value="Unassembled WGS sequence"/>
</dbReference>
<dbReference type="Gene3D" id="1.10.286.20">
    <property type="match status" value="1"/>
</dbReference>
<protein>
    <submittedName>
        <fullName evidence="4">GreA/GreB family elongation factor</fullName>
    </submittedName>
    <submittedName>
        <fullName evidence="3">Nucleoside diphosphate kinase regulator</fullName>
    </submittedName>
</protein>
<keyword evidence="3" id="KW-0418">Kinase</keyword>
<organism evidence="4">
    <name type="scientific">Mizugakiibacter sediminis</name>
    <dbReference type="NCBI Taxonomy" id="1475481"/>
    <lineage>
        <taxon>Bacteria</taxon>
        <taxon>Pseudomonadati</taxon>
        <taxon>Pseudomonadota</taxon>
        <taxon>Gammaproteobacteria</taxon>
        <taxon>Lysobacterales</taxon>
        <taxon>Rhodanobacteraceae</taxon>
        <taxon>Mizugakiibacter</taxon>
    </lineage>
</organism>
<dbReference type="EMBL" id="DF952378">
    <property type="protein sequence ID" value="GAN44797.1"/>
    <property type="molecule type" value="Genomic_DNA"/>
</dbReference>
<dbReference type="Pfam" id="PF14760">
    <property type="entry name" value="Rnk_N"/>
    <property type="match status" value="1"/>
</dbReference>
<dbReference type="GO" id="GO:0016301">
    <property type="term" value="F:kinase activity"/>
    <property type="evidence" value="ECO:0007669"/>
    <property type="project" value="UniProtKB-KW"/>
</dbReference>
<feature type="domain" description="Regulator of nucleoside diphosphate kinase N-terminal" evidence="2">
    <location>
        <begin position="6"/>
        <end position="46"/>
    </location>
</feature>